<feature type="compositionally biased region" description="Basic and acidic residues" evidence="1">
    <location>
        <begin position="49"/>
        <end position="66"/>
    </location>
</feature>
<sequence length="205" mass="22845">MSDDRAQARGAPTAGLLPVLGRCAAIIERFRPRHDALDAEAASLRSQVRRVEQRAEKSRGARRAEENGDAELITIDRLHRIRPSAEADGGVDVQSSRLDVRPYMMTRGRTVPRRDVAVEALVVTADDFRWDPPSLMPEYYEIANLCQQAHSLAEISALLDMPLTVARILVADMAVERLVHIYDPPAEHAPDQRLLEKVLGGLRKL</sequence>
<dbReference type="RefSeq" id="WP_207549900.1">
    <property type="nucleotide sequence ID" value="NZ_FNKK01000002.1"/>
</dbReference>
<name>A0A1H1CNQ3_9ACTN</name>
<evidence type="ECO:0000313" key="2">
    <source>
        <dbReference type="EMBL" id="SDQ65820.1"/>
    </source>
</evidence>
<dbReference type="EMBL" id="FNKK01000002">
    <property type="protein sequence ID" value="SDQ65820.1"/>
    <property type="molecule type" value="Genomic_DNA"/>
</dbReference>
<feature type="region of interest" description="Disordered" evidence="1">
    <location>
        <begin position="47"/>
        <end position="66"/>
    </location>
</feature>
<keyword evidence="3" id="KW-1185">Reference proteome</keyword>
<dbReference type="Proteomes" id="UP000217103">
    <property type="component" value="Unassembled WGS sequence"/>
</dbReference>
<reference evidence="2 3" key="1">
    <citation type="submission" date="2016-10" db="EMBL/GenBank/DDBJ databases">
        <authorList>
            <person name="de Groot N.N."/>
        </authorList>
    </citation>
    <scope>NUCLEOTIDE SEQUENCE [LARGE SCALE GENOMIC DNA]</scope>
    <source>
        <strain evidence="2 3">DSM 43794</strain>
    </source>
</reference>
<gene>
    <name evidence="2" type="ORF">SAMN04489764_1568</name>
</gene>
<proteinExistence type="predicted"/>
<protein>
    <recommendedName>
        <fullName evidence="4">DUF742 domain-containing protein</fullName>
    </recommendedName>
</protein>
<organism evidence="2 3">
    <name type="scientific">Thermostaphylospora chromogena</name>
    <dbReference type="NCBI Taxonomy" id="35622"/>
    <lineage>
        <taxon>Bacteria</taxon>
        <taxon>Bacillati</taxon>
        <taxon>Actinomycetota</taxon>
        <taxon>Actinomycetes</taxon>
        <taxon>Streptosporangiales</taxon>
        <taxon>Thermomonosporaceae</taxon>
        <taxon>Thermostaphylospora</taxon>
    </lineage>
</organism>
<evidence type="ECO:0000256" key="1">
    <source>
        <dbReference type="SAM" id="MobiDB-lite"/>
    </source>
</evidence>
<dbReference type="InterPro" id="IPR007995">
    <property type="entry name" value="DUF742"/>
</dbReference>
<dbReference type="AlphaFoldDB" id="A0A1H1CNQ3"/>
<accession>A0A1H1CNQ3</accession>
<dbReference type="PANTHER" id="PTHR36221:SF1">
    <property type="entry name" value="DUF742 DOMAIN-CONTAINING PROTEIN"/>
    <property type="match status" value="1"/>
</dbReference>
<dbReference type="Pfam" id="PF05331">
    <property type="entry name" value="DUF742"/>
    <property type="match status" value="1"/>
</dbReference>
<dbReference type="STRING" id="35622.SAMN04489764_1568"/>
<evidence type="ECO:0008006" key="4">
    <source>
        <dbReference type="Google" id="ProtNLM"/>
    </source>
</evidence>
<dbReference type="PANTHER" id="PTHR36221">
    <property type="entry name" value="DUF742 DOMAIN-CONTAINING PROTEIN"/>
    <property type="match status" value="1"/>
</dbReference>
<evidence type="ECO:0000313" key="3">
    <source>
        <dbReference type="Proteomes" id="UP000217103"/>
    </source>
</evidence>